<name>A0A1M5LMG4_9ACTN</name>
<dbReference type="STRING" id="1206085.SAMN05443575_2493"/>
<dbReference type="InterPro" id="IPR025877">
    <property type="entry name" value="MobA-like_NTP_Trfase"/>
</dbReference>
<dbReference type="InterPro" id="IPR029044">
    <property type="entry name" value="Nucleotide-diphossugar_trans"/>
</dbReference>
<dbReference type="Gene3D" id="3.90.550.10">
    <property type="entry name" value="Spore Coat Polysaccharide Biosynthesis Protein SpsA, Chain A"/>
    <property type="match status" value="1"/>
</dbReference>
<dbReference type="Proteomes" id="UP000186132">
    <property type="component" value="Unassembled WGS sequence"/>
</dbReference>
<dbReference type="GO" id="GO:0016779">
    <property type="term" value="F:nucleotidyltransferase activity"/>
    <property type="evidence" value="ECO:0007669"/>
    <property type="project" value="TreeGrafter"/>
</dbReference>
<dbReference type="PANTHER" id="PTHR19136">
    <property type="entry name" value="MOLYBDENUM COFACTOR GUANYLYLTRANSFERASE"/>
    <property type="match status" value="1"/>
</dbReference>
<proteinExistence type="predicted"/>
<evidence type="ECO:0000256" key="1">
    <source>
        <dbReference type="ARBA" id="ARBA00022679"/>
    </source>
</evidence>
<protein>
    <submittedName>
        <fullName evidence="3">Molybdopterin-guanine dinucleotide biosynthesis protein A</fullName>
    </submittedName>
</protein>
<evidence type="ECO:0000259" key="2">
    <source>
        <dbReference type="Pfam" id="PF12804"/>
    </source>
</evidence>
<dbReference type="Pfam" id="PF12804">
    <property type="entry name" value="NTP_transf_3"/>
    <property type="match status" value="1"/>
</dbReference>
<evidence type="ECO:0000313" key="4">
    <source>
        <dbReference type="Proteomes" id="UP000186132"/>
    </source>
</evidence>
<dbReference type="EMBL" id="FQVU01000003">
    <property type="protein sequence ID" value="SHG66156.1"/>
    <property type="molecule type" value="Genomic_DNA"/>
</dbReference>
<dbReference type="AlphaFoldDB" id="A0A1M5LMG4"/>
<dbReference type="RefSeq" id="WP_073390634.1">
    <property type="nucleotide sequence ID" value="NZ_FQVU01000003.1"/>
</dbReference>
<organism evidence="3 4">
    <name type="scientific">Jatrophihabitans endophyticus</name>
    <dbReference type="NCBI Taxonomy" id="1206085"/>
    <lineage>
        <taxon>Bacteria</taxon>
        <taxon>Bacillati</taxon>
        <taxon>Actinomycetota</taxon>
        <taxon>Actinomycetes</taxon>
        <taxon>Jatrophihabitantales</taxon>
        <taxon>Jatrophihabitantaceae</taxon>
        <taxon>Jatrophihabitans</taxon>
    </lineage>
</organism>
<keyword evidence="4" id="KW-1185">Reference proteome</keyword>
<gene>
    <name evidence="3" type="ORF">SAMN05443575_2493</name>
</gene>
<dbReference type="SUPFAM" id="SSF53448">
    <property type="entry name" value="Nucleotide-diphospho-sugar transferases"/>
    <property type="match status" value="1"/>
</dbReference>
<reference evidence="3 4" key="1">
    <citation type="submission" date="2016-11" db="EMBL/GenBank/DDBJ databases">
        <authorList>
            <person name="Jaros S."/>
            <person name="Januszkiewicz K."/>
            <person name="Wedrychowicz H."/>
        </authorList>
    </citation>
    <scope>NUCLEOTIDE SEQUENCE [LARGE SCALE GENOMIC DNA]</scope>
    <source>
        <strain evidence="3 4">DSM 45627</strain>
    </source>
</reference>
<sequence>MDGPAHDAIVLAGGRARRLAGADKPAEFVGGASLLDRALGAVPGAGRVVVAGPRRPVARAVSWCVEQPAGGGPVAGLAAAVPLTTAALLVVLAADLPWVAPAVPLLLAAVPPDGRAVLADTGGRDNHLAACWRRATLLAALARLPVLAGASMRSLAADVATVRVTDRGGWGQDCDTWDDLAAARARVHD</sequence>
<evidence type="ECO:0000313" key="3">
    <source>
        <dbReference type="EMBL" id="SHG66156.1"/>
    </source>
</evidence>
<feature type="domain" description="MobA-like NTP transferase" evidence="2">
    <location>
        <begin position="8"/>
        <end position="156"/>
    </location>
</feature>
<dbReference type="PANTHER" id="PTHR19136:SF81">
    <property type="entry name" value="MOLYBDENUM COFACTOR GUANYLYLTRANSFERASE"/>
    <property type="match status" value="1"/>
</dbReference>
<accession>A0A1M5LMG4</accession>
<dbReference type="OrthoDB" id="4735656at2"/>
<keyword evidence="1" id="KW-0808">Transferase</keyword>